<sequence length="223" mass="25961">MDKHVEQAVVAALEQFEKIASYPVASFENKIRSVFDSSEDFMAKAALLDQAFDDEPHLEALREVFFDLLMVNFFAEDVGKLEEDYLESEEWEAIEEKTIDRGTELLNVILYLRECRDEDIDPELEDFLKEFLLVDEDEFQDEYRIYEDVIANQVLMESNIEEIARVAKQLPESSEFKELFYPVMGFFLQTSPTEAQKEQYISHSNDPEFDAAVYALLVAFNQA</sequence>
<dbReference type="AlphaFoldDB" id="A0A2U2PD38"/>
<keyword evidence="2" id="KW-1185">Reference proteome</keyword>
<reference evidence="1 2" key="1">
    <citation type="submission" date="2018-04" db="EMBL/GenBank/DDBJ databases">
        <title>Pedobacter chongqingensis sp. nov., isolated from a rottenly hemp rope.</title>
        <authorList>
            <person name="Cai Y."/>
        </authorList>
    </citation>
    <scope>NUCLEOTIDE SEQUENCE [LARGE SCALE GENOMIC DNA]</scope>
    <source>
        <strain evidence="1 2">FJ4-8</strain>
    </source>
</reference>
<evidence type="ECO:0000313" key="2">
    <source>
        <dbReference type="Proteomes" id="UP000245647"/>
    </source>
</evidence>
<evidence type="ECO:0000313" key="1">
    <source>
        <dbReference type="EMBL" id="PWG79270.1"/>
    </source>
</evidence>
<dbReference type="Proteomes" id="UP000245647">
    <property type="component" value="Unassembled WGS sequence"/>
</dbReference>
<organism evidence="1 2">
    <name type="scientific">Pararcticibacter amylolyticus</name>
    <dbReference type="NCBI Taxonomy" id="2173175"/>
    <lineage>
        <taxon>Bacteria</taxon>
        <taxon>Pseudomonadati</taxon>
        <taxon>Bacteroidota</taxon>
        <taxon>Sphingobacteriia</taxon>
        <taxon>Sphingobacteriales</taxon>
        <taxon>Sphingobacteriaceae</taxon>
        <taxon>Pararcticibacter</taxon>
    </lineage>
</organism>
<accession>A0A2U2PD38</accession>
<proteinExistence type="predicted"/>
<dbReference type="OrthoDB" id="792024at2"/>
<name>A0A2U2PD38_9SPHI</name>
<comment type="caution">
    <text evidence="1">The sequence shown here is derived from an EMBL/GenBank/DDBJ whole genome shotgun (WGS) entry which is preliminary data.</text>
</comment>
<dbReference type="EMBL" id="QEAS01000016">
    <property type="protein sequence ID" value="PWG79270.1"/>
    <property type="molecule type" value="Genomic_DNA"/>
</dbReference>
<gene>
    <name evidence="1" type="ORF">DDR33_18485</name>
</gene>
<dbReference type="RefSeq" id="WP_109417286.1">
    <property type="nucleotide sequence ID" value="NZ_QEAS01000016.1"/>
</dbReference>
<protein>
    <submittedName>
        <fullName evidence="1">Uncharacterized protein</fullName>
    </submittedName>
</protein>